<comment type="pathway">
    <text evidence="6">Glycolipid biosynthesis; lipid IV(A) biosynthesis; lipid IV(A) from (3R)-3-hydroxytetradecanoyl-[acyl-carrier-protein] and UDP-N-acetyl-alpha-D-glucosamine: step 1/6.</text>
</comment>
<dbReference type="HAMAP" id="MF_00387">
    <property type="entry name" value="LpxA"/>
    <property type="match status" value="1"/>
</dbReference>
<gene>
    <name evidence="6" type="primary">lpxA</name>
    <name evidence="8" type="ORF">NIES30_19055</name>
</gene>
<dbReference type="InterPro" id="IPR001451">
    <property type="entry name" value="Hexapep"/>
</dbReference>
<proteinExistence type="inferred from homology"/>
<dbReference type="GO" id="GO:0043886">
    <property type="term" value="F:structural constituent of carboxysome shell"/>
    <property type="evidence" value="ECO:0007669"/>
    <property type="project" value="UniProtKB-ARBA"/>
</dbReference>
<dbReference type="GO" id="GO:0031470">
    <property type="term" value="C:carboxysome"/>
    <property type="evidence" value="ECO:0007669"/>
    <property type="project" value="UniProtKB-ARBA"/>
</dbReference>
<organism evidence="8 9">
    <name type="scientific">Phormidium tenue NIES-30</name>
    <dbReference type="NCBI Taxonomy" id="549789"/>
    <lineage>
        <taxon>Bacteria</taxon>
        <taxon>Bacillati</taxon>
        <taxon>Cyanobacteriota</taxon>
        <taxon>Cyanophyceae</taxon>
        <taxon>Oscillatoriophycideae</taxon>
        <taxon>Oscillatoriales</taxon>
        <taxon>Oscillatoriaceae</taxon>
        <taxon>Phormidium</taxon>
    </lineage>
</organism>
<comment type="subcellular location">
    <subcellularLocation>
        <location evidence="6">Cytoplasm</location>
    </subcellularLocation>
</comment>
<name>A0A1U7J1J1_9CYAN</name>
<evidence type="ECO:0000259" key="7">
    <source>
        <dbReference type="Pfam" id="PF13720"/>
    </source>
</evidence>
<comment type="similarity">
    <text evidence="6">Belongs to the transferase hexapeptide repeat family. LpxA subfamily.</text>
</comment>
<sequence length="274" mass="29425">MTTLIHPTAVVHEGAKVHPSVKIGPYAVIGEQVSIGPGTEIGAHAIIDGDTTIGSQNRIFPGAAIGLESQDLKYDGSMSRVVIGDNNLIREYVTINRATDAGAVTLVGSNCLLMAYSHVAHNCVVEDHVILANSVALAGHVYVESGARISGMVGVHQFVRVGRLVMIGGLSRIDRDVPPFTLVNGNPAEVRGLNQIGLQRAGLTADPQAYRELKQAYRLVYRSGVSLSEAVSKLNQDESNDLVRHFSEFLRAALQSDRRGLTPGRRRNKASDDE</sequence>
<keyword evidence="6" id="KW-0963">Cytoplasm</keyword>
<evidence type="ECO:0000256" key="4">
    <source>
        <dbReference type="ARBA" id="ARBA00023098"/>
    </source>
</evidence>
<dbReference type="UniPathway" id="UPA00359">
    <property type="reaction ID" value="UER00477"/>
</dbReference>
<keyword evidence="2 6" id="KW-0441">Lipid A biosynthesis</keyword>
<dbReference type="Pfam" id="PF00132">
    <property type="entry name" value="Hexapep"/>
    <property type="match status" value="2"/>
</dbReference>
<dbReference type="InterPro" id="IPR010137">
    <property type="entry name" value="Lipid_A_LpxA"/>
</dbReference>
<dbReference type="Proteomes" id="UP000185557">
    <property type="component" value="Unassembled WGS sequence"/>
</dbReference>
<keyword evidence="4 6" id="KW-0443">Lipid metabolism</keyword>
<dbReference type="InterPro" id="IPR029098">
    <property type="entry name" value="Acetyltransf_C"/>
</dbReference>
<dbReference type="NCBIfam" id="NF003657">
    <property type="entry name" value="PRK05289.1"/>
    <property type="match status" value="1"/>
</dbReference>
<accession>A0A1U7J1J1</accession>
<dbReference type="SUPFAM" id="SSF51161">
    <property type="entry name" value="Trimeric LpxA-like enzymes"/>
    <property type="match status" value="1"/>
</dbReference>
<evidence type="ECO:0000256" key="5">
    <source>
        <dbReference type="ARBA" id="ARBA00023315"/>
    </source>
</evidence>
<dbReference type="AlphaFoldDB" id="A0A1U7J1J1"/>
<dbReference type="Gene3D" id="2.160.10.10">
    <property type="entry name" value="Hexapeptide repeat proteins"/>
    <property type="match status" value="1"/>
</dbReference>
<dbReference type="GO" id="GO:0008780">
    <property type="term" value="F:acyl-[acyl-carrier-protein]-UDP-N-acetylglucosamine O-acyltransferase activity"/>
    <property type="evidence" value="ECO:0007669"/>
    <property type="project" value="UniProtKB-UniRule"/>
</dbReference>
<reference evidence="8 9" key="1">
    <citation type="submission" date="2016-11" db="EMBL/GenBank/DDBJ databases">
        <title>Draft Genome Sequences of Nine Cyanobacterial Strains from Diverse Habitats.</title>
        <authorList>
            <person name="Zhu T."/>
            <person name="Hou S."/>
            <person name="Lu X."/>
            <person name="Hess W.R."/>
        </authorList>
    </citation>
    <scope>NUCLEOTIDE SEQUENCE [LARGE SCALE GENOMIC DNA]</scope>
    <source>
        <strain evidence="8 9">NIES-30</strain>
    </source>
</reference>
<dbReference type="RefSeq" id="WP_073610130.1">
    <property type="nucleotide sequence ID" value="NZ_MRCG01000016.1"/>
</dbReference>
<feature type="domain" description="UDP N-acetylglucosamine O-acyltransferase C-terminal" evidence="7">
    <location>
        <begin position="176"/>
        <end position="261"/>
    </location>
</feature>
<dbReference type="EC" id="2.3.1.129" evidence="6"/>
<comment type="subunit">
    <text evidence="6">Homotrimer.</text>
</comment>
<dbReference type="PANTHER" id="PTHR43480">
    <property type="entry name" value="ACYL-[ACYL-CARRIER-PROTEIN]--UDP-N-ACETYLGLUCOSAMINE O-ACYLTRANSFERASE"/>
    <property type="match status" value="1"/>
</dbReference>
<evidence type="ECO:0000313" key="9">
    <source>
        <dbReference type="Proteomes" id="UP000185557"/>
    </source>
</evidence>
<keyword evidence="3 6" id="KW-0808">Transferase</keyword>
<dbReference type="PIRSF" id="PIRSF000456">
    <property type="entry name" value="UDP-GlcNAc_acltr"/>
    <property type="match status" value="1"/>
</dbReference>
<keyword evidence="9" id="KW-1185">Reference proteome</keyword>
<dbReference type="GO" id="GO:0009245">
    <property type="term" value="P:lipid A biosynthetic process"/>
    <property type="evidence" value="ECO:0007669"/>
    <property type="project" value="UniProtKB-UniRule"/>
</dbReference>
<dbReference type="GO" id="GO:0016020">
    <property type="term" value="C:membrane"/>
    <property type="evidence" value="ECO:0007669"/>
    <property type="project" value="GOC"/>
</dbReference>
<keyword evidence="6" id="KW-0677">Repeat</keyword>
<dbReference type="CDD" id="cd03351">
    <property type="entry name" value="LbH_UDP-GlcNAc_AT"/>
    <property type="match status" value="1"/>
</dbReference>
<comment type="catalytic activity">
    <reaction evidence="6">
        <text>a (3R)-hydroxyacyl-[ACP] + UDP-N-acetyl-alpha-D-glucosamine = a UDP-3-O-[(3R)-3-hydroxyacyl]-N-acetyl-alpha-D-glucosamine + holo-[ACP]</text>
        <dbReference type="Rhea" id="RHEA:67812"/>
        <dbReference type="Rhea" id="RHEA-COMP:9685"/>
        <dbReference type="Rhea" id="RHEA-COMP:9945"/>
        <dbReference type="ChEBI" id="CHEBI:57705"/>
        <dbReference type="ChEBI" id="CHEBI:64479"/>
        <dbReference type="ChEBI" id="CHEBI:78827"/>
        <dbReference type="ChEBI" id="CHEBI:173225"/>
        <dbReference type="EC" id="2.3.1.129"/>
    </reaction>
</comment>
<dbReference type="PANTHER" id="PTHR43480:SF1">
    <property type="entry name" value="ACYL-[ACYL-CARRIER-PROTEIN]--UDP-N-ACETYLGLUCOSAMINE O-ACYLTRANSFERASE, MITOCHONDRIAL-RELATED"/>
    <property type="match status" value="1"/>
</dbReference>
<dbReference type="InterPro" id="IPR011004">
    <property type="entry name" value="Trimer_LpxA-like_sf"/>
</dbReference>
<comment type="function">
    <text evidence="6">Involved in the biosynthesis of lipid A, a phosphorylated glycolipid that anchors the lipopolysaccharide to the outer membrane of the cell.</text>
</comment>
<evidence type="ECO:0000256" key="2">
    <source>
        <dbReference type="ARBA" id="ARBA00022556"/>
    </source>
</evidence>
<keyword evidence="1 6" id="KW-0444">Lipid biosynthesis</keyword>
<evidence type="ECO:0000256" key="6">
    <source>
        <dbReference type="HAMAP-Rule" id="MF_00387"/>
    </source>
</evidence>
<comment type="caution">
    <text evidence="8">The sequence shown here is derived from an EMBL/GenBank/DDBJ whole genome shotgun (WGS) entry which is preliminary data.</text>
</comment>
<dbReference type="EMBL" id="MRCG01000016">
    <property type="protein sequence ID" value="OKH45725.1"/>
    <property type="molecule type" value="Genomic_DNA"/>
</dbReference>
<keyword evidence="5 6" id="KW-0012">Acyltransferase</keyword>
<evidence type="ECO:0000313" key="8">
    <source>
        <dbReference type="EMBL" id="OKH45725.1"/>
    </source>
</evidence>
<evidence type="ECO:0000256" key="3">
    <source>
        <dbReference type="ARBA" id="ARBA00022679"/>
    </source>
</evidence>
<evidence type="ECO:0000256" key="1">
    <source>
        <dbReference type="ARBA" id="ARBA00022516"/>
    </source>
</evidence>
<dbReference type="GO" id="GO:0005737">
    <property type="term" value="C:cytoplasm"/>
    <property type="evidence" value="ECO:0007669"/>
    <property type="project" value="UniProtKB-SubCell"/>
</dbReference>
<dbReference type="STRING" id="549789.NIES30_19055"/>
<dbReference type="Gene3D" id="1.20.1180.10">
    <property type="entry name" value="Udp N-acetylglucosamine O-acyltransferase, C-terminal domain"/>
    <property type="match status" value="1"/>
</dbReference>
<dbReference type="Pfam" id="PF13720">
    <property type="entry name" value="Acetyltransf_11"/>
    <property type="match status" value="1"/>
</dbReference>
<dbReference type="InterPro" id="IPR037157">
    <property type="entry name" value="Acetyltransf_C_sf"/>
</dbReference>
<dbReference type="NCBIfam" id="TIGR01852">
    <property type="entry name" value="lipid_A_lpxA"/>
    <property type="match status" value="1"/>
</dbReference>
<dbReference type="OrthoDB" id="9807278at2"/>
<protein>
    <recommendedName>
        <fullName evidence="6">Acyl-[acyl-carrier-protein]--UDP-N-acetylglucosamine O-acyltransferase</fullName>
        <shortName evidence="6">UDP-N-acetylglucosamine acyltransferase</shortName>
        <ecNumber evidence="6">2.3.1.129</ecNumber>
    </recommendedName>
</protein>